<feature type="compositionally biased region" description="Gly residues" evidence="1">
    <location>
        <begin position="1"/>
        <end position="11"/>
    </location>
</feature>
<feature type="region of interest" description="Disordered" evidence="1">
    <location>
        <begin position="1"/>
        <end position="94"/>
    </location>
</feature>
<evidence type="ECO:0000256" key="1">
    <source>
        <dbReference type="SAM" id="MobiDB-lite"/>
    </source>
</evidence>
<dbReference type="EMBL" id="CP136896">
    <property type="protein sequence ID" value="WOL14144.1"/>
    <property type="molecule type" value="Genomic_DNA"/>
</dbReference>
<evidence type="ECO:0000313" key="3">
    <source>
        <dbReference type="Proteomes" id="UP001327560"/>
    </source>
</evidence>
<evidence type="ECO:0000313" key="2">
    <source>
        <dbReference type="EMBL" id="WOL14144.1"/>
    </source>
</evidence>
<keyword evidence="3" id="KW-1185">Reference proteome</keyword>
<sequence>MRAVRGGGEGGGGEERREAKGSPRRAHEPLRQVQPDWEDAPGAFPGGGGEADPEEDGERRQSAVGEREERRRHRQELKLHSGDNKGGGQQVQITSDELNGVYILLLAQY</sequence>
<feature type="compositionally biased region" description="Basic and acidic residues" evidence="1">
    <location>
        <begin position="13"/>
        <end position="30"/>
    </location>
</feature>
<gene>
    <name evidence="2" type="ORF">Cni_G22924</name>
</gene>
<feature type="compositionally biased region" description="Basic and acidic residues" evidence="1">
    <location>
        <begin position="57"/>
        <end position="69"/>
    </location>
</feature>
<reference evidence="2 3" key="1">
    <citation type="submission" date="2023-10" db="EMBL/GenBank/DDBJ databases">
        <title>Chromosome-scale genome assembly provides insights into flower coloration mechanisms of Canna indica.</title>
        <authorList>
            <person name="Li C."/>
        </authorList>
    </citation>
    <scope>NUCLEOTIDE SEQUENCE [LARGE SCALE GENOMIC DNA]</scope>
    <source>
        <tissue evidence="2">Flower</tissue>
    </source>
</reference>
<dbReference type="AlphaFoldDB" id="A0AAQ3QK10"/>
<organism evidence="2 3">
    <name type="scientific">Canna indica</name>
    <name type="common">Indian-shot</name>
    <dbReference type="NCBI Taxonomy" id="4628"/>
    <lineage>
        <taxon>Eukaryota</taxon>
        <taxon>Viridiplantae</taxon>
        <taxon>Streptophyta</taxon>
        <taxon>Embryophyta</taxon>
        <taxon>Tracheophyta</taxon>
        <taxon>Spermatophyta</taxon>
        <taxon>Magnoliopsida</taxon>
        <taxon>Liliopsida</taxon>
        <taxon>Zingiberales</taxon>
        <taxon>Cannaceae</taxon>
        <taxon>Canna</taxon>
    </lineage>
</organism>
<accession>A0AAQ3QK10</accession>
<protein>
    <submittedName>
        <fullName evidence="2">Uncharacterized protein</fullName>
    </submittedName>
</protein>
<dbReference type="Proteomes" id="UP001327560">
    <property type="component" value="Chromosome 7"/>
</dbReference>
<proteinExistence type="predicted"/>
<name>A0AAQ3QK10_9LILI</name>